<evidence type="ECO:0000256" key="1">
    <source>
        <dbReference type="SAM" id="Phobius"/>
    </source>
</evidence>
<name>A0A378JUC4_9GAMM</name>
<dbReference type="AlphaFoldDB" id="A0A378JUC4"/>
<accession>A0A378JUC4</accession>
<proteinExistence type="predicted"/>
<evidence type="ECO:0000313" key="2">
    <source>
        <dbReference type="EMBL" id="KTC69800.1"/>
    </source>
</evidence>
<dbReference type="STRING" id="28083.Lbir_1940"/>
<keyword evidence="1" id="KW-0812">Transmembrane</keyword>
<gene>
    <name evidence="2" type="ORF">Lbir_1940</name>
    <name evidence="3" type="ORF">NCTC12437_03220</name>
</gene>
<dbReference type="Proteomes" id="UP000054735">
    <property type="component" value="Unassembled WGS sequence"/>
</dbReference>
<dbReference type="Proteomes" id="UP000255066">
    <property type="component" value="Unassembled WGS sequence"/>
</dbReference>
<feature type="transmembrane region" description="Helical" evidence="1">
    <location>
        <begin position="115"/>
        <end position="135"/>
    </location>
</feature>
<feature type="transmembrane region" description="Helical" evidence="1">
    <location>
        <begin position="12"/>
        <end position="34"/>
    </location>
</feature>
<feature type="transmembrane region" description="Helical" evidence="1">
    <location>
        <begin position="54"/>
        <end position="75"/>
    </location>
</feature>
<feature type="transmembrane region" description="Helical" evidence="1">
    <location>
        <begin position="87"/>
        <end position="109"/>
    </location>
</feature>
<dbReference type="EMBL" id="LNXT01000035">
    <property type="protein sequence ID" value="KTC69800.1"/>
    <property type="molecule type" value="Genomic_DNA"/>
</dbReference>
<evidence type="ECO:0000313" key="5">
    <source>
        <dbReference type="Proteomes" id="UP000255066"/>
    </source>
</evidence>
<evidence type="ECO:0000313" key="3">
    <source>
        <dbReference type="EMBL" id="STX60928.1"/>
    </source>
</evidence>
<keyword evidence="1" id="KW-1133">Transmembrane helix</keyword>
<protein>
    <submittedName>
        <fullName evidence="3">Uncharacterized protein</fullName>
    </submittedName>
</protein>
<evidence type="ECO:0000313" key="4">
    <source>
        <dbReference type="Proteomes" id="UP000054735"/>
    </source>
</evidence>
<dbReference type="EMBL" id="UGNW01000002">
    <property type="protein sequence ID" value="STX60928.1"/>
    <property type="molecule type" value="Genomic_DNA"/>
</dbReference>
<sequence>MRTMTLTRGIKKTLSISLYGIYHAFIALIVAILWSEHPTAFLQALAHHQWPSALAITGCVIGIYFSMSSCLSLTGRAMSNPNRANHWAWVGFYGAILIQMIWILLPAYLLEHAEWLRTVNPCLLLVSVSFCLSIAMSSRRRLHIIGGWI</sequence>
<keyword evidence="1" id="KW-0472">Membrane</keyword>
<organism evidence="3 5">
    <name type="scientific">Legionella birminghamensis</name>
    <dbReference type="NCBI Taxonomy" id="28083"/>
    <lineage>
        <taxon>Bacteria</taxon>
        <taxon>Pseudomonadati</taxon>
        <taxon>Pseudomonadota</taxon>
        <taxon>Gammaproteobacteria</taxon>
        <taxon>Legionellales</taxon>
        <taxon>Legionellaceae</taxon>
        <taxon>Legionella</taxon>
    </lineage>
</organism>
<reference evidence="3 5" key="2">
    <citation type="submission" date="2018-06" db="EMBL/GenBank/DDBJ databases">
        <authorList>
            <consortium name="Pathogen Informatics"/>
            <person name="Doyle S."/>
        </authorList>
    </citation>
    <scope>NUCLEOTIDE SEQUENCE [LARGE SCALE GENOMIC DNA]</scope>
    <source>
        <strain evidence="3 5">NCTC12437</strain>
    </source>
</reference>
<reference evidence="2 4" key="1">
    <citation type="submission" date="2015-11" db="EMBL/GenBank/DDBJ databases">
        <title>Genomic analysis of 38 Legionella species identifies large and diverse effector repertoires.</title>
        <authorList>
            <person name="Burstein D."/>
            <person name="Amaro F."/>
            <person name="Zusman T."/>
            <person name="Lifshitz Z."/>
            <person name="Cohen O."/>
            <person name="Gilbert J.A."/>
            <person name="Pupko T."/>
            <person name="Shuman H.A."/>
            <person name="Segal G."/>
        </authorList>
    </citation>
    <scope>NUCLEOTIDE SEQUENCE [LARGE SCALE GENOMIC DNA]</scope>
    <source>
        <strain evidence="2 4">CDC#1407-AL-14</strain>
    </source>
</reference>
<keyword evidence="4" id="KW-1185">Reference proteome</keyword>